<reference evidence="2" key="1">
    <citation type="journal article" date="2019" name="Int. J. Syst. Evol. Microbiol.">
        <title>The Global Catalogue of Microorganisms (GCM) 10K type strain sequencing project: providing services to taxonomists for standard genome sequencing and annotation.</title>
        <authorList>
            <consortium name="The Broad Institute Genomics Platform"/>
            <consortium name="The Broad Institute Genome Sequencing Center for Infectious Disease"/>
            <person name="Wu L."/>
            <person name="Ma J."/>
        </authorList>
    </citation>
    <scope>NUCLEOTIDE SEQUENCE [LARGE SCALE GENOMIC DNA]</scope>
    <source>
        <strain evidence="2">JCM 17924</strain>
    </source>
</reference>
<accession>A0ABP8IY47</accession>
<organism evidence="1 2">
    <name type="scientific">Hymenobacter koreensis</name>
    <dbReference type="NCBI Taxonomy" id="1084523"/>
    <lineage>
        <taxon>Bacteria</taxon>
        <taxon>Pseudomonadati</taxon>
        <taxon>Bacteroidota</taxon>
        <taxon>Cytophagia</taxon>
        <taxon>Cytophagales</taxon>
        <taxon>Hymenobacteraceae</taxon>
        <taxon>Hymenobacter</taxon>
    </lineage>
</organism>
<dbReference type="Gene3D" id="2.60.120.260">
    <property type="entry name" value="Galactose-binding domain-like"/>
    <property type="match status" value="1"/>
</dbReference>
<sequence>MYTHNGVSSGKRMSPNKFYYIEASDVKAVKNCGGDLYDFQFAYAVRTSQSNLPLGDGAQGNHVGYSHVTVLEGPNGENGKTEYTYRNNAEIPASYPVPGWEPSYVPNVPNTVPAGNGLLLSETSFKRINVAGANRFVEVASTTNEYDFSAPVLVPGMIVNGSLCPFVTSGNHPEVCAFIAEKVKFYNYESTWIKRLRTTNRIYDQQNTTENSPNFLATSVAYEYANPTHLQTTRVETTAPDGIVQKQYLRYPADYGNTNPVLAAMAGAKHMHSQPVEVYYTVTRPGGAEQVVNGLYTDFNQFGTLTLPQQVRILRTNTPLTGLSNSTTAGPDPRYIPEQTISYEPSPAPGNANTVRSPFKPTMSYQWSKDHQQVVGAFVNASRERSGPLSSAPELGNEASWIGFENANTQGGTAEDDYWSFSTSPQSSLATGTAHTGTYSWYVNSTPTGSQLSGPGRVFSPERQNHRYKLSAWVRTTGNINGKLVLVVQRENPADPPLTTAGSYQDQSFGNTGGEWRYVEVILDLNQARPAGNTERLKINAFSTNNGGVGYHIDDMRFQPVESQATTYTYEAGNPQPSSVSGADSRPQYYEFDGLQRVKVVRNFRKEIIKQFDYRYKK</sequence>
<evidence type="ECO:0000313" key="1">
    <source>
        <dbReference type="EMBL" id="GAA4379802.1"/>
    </source>
</evidence>
<evidence type="ECO:0008006" key="3">
    <source>
        <dbReference type="Google" id="ProtNLM"/>
    </source>
</evidence>
<protein>
    <recommendedName>
        <fullName evidence="3">CBM-cenC domain-containing protein</fullName>
    </recommendedName>
</protein>
<dbReference type="Proteomes" id="UP001500454">
    <property type="component" value="Unassembled WGS sequence"/>
</dbReference>
<proteinExistence type="predicted"/>
<keyword evidence="2" id="KW-1185">Reference proteome</keyword>
<name>A0ABP8IY47_9BACT</name>
<comment type="caution">
    <text evidence="1">The sequence shown here is derived from an EMBL/GenBank/DDBJ whole genome shotgun (WGS) entry which is preliminary data.</text>
</comment>
<dbReference type="EMBL" id="BAABHA010000003">
    <property type="protein sequence ID" value="GAA4379802.1"/>
    <property type="molecule type" value="Genomic_DNA"/>
</dbReference>
<gene>
    <name evidence="1" type="ORF">GCM10023186_17590</name>
</gene>
<evidence type="ECO:0000313" key="2">
    <source>
        <dbReference type="Proteomes" id="UP001500454"/>
    </source>
</evidence>